<dbReference type="STRING" id="2282107.A0A286UCI7"/>
<dbReference type="InterPro" id="IPR051966">
    <property type="entry name" value="RPAP3"/>
</dbReference>
<dbReference type="Pfam" id="PF13877">
    <property type="entry name" value="RPAP3_C"/>
    <property type="match status" value="1"/>
</dbReference>
<accession>A0A286UCI7</accession>
<dbReference type="EMBL" id="NBII01000007">
    <property type="protein sequence ID" value="PAV17249.1"/>
    <property type="molecule type" value="Genomic_DNA"/>
</dbReference>
<dbReference type="OrthoDB" id="629492at2759"/>
<evidence type="ECO:0000256" key="2">
    <source>
        <dbReference type="ARBA" id="ARBA00022803"/>
    </source>
</evidence>
<dbReference type="SMART" id="SM00028">
    <property type="entry name" value="TPR"/>
    <property type="match status" value="3"/>
</dbReference>
<dbReference type="SUPFAM" id="SSF48452">
    <property type="entry name" value="TPR-like"/>
    <property type="match status" value="1"/>
</dbReference>
<feature type="region of interest" description="Disordered" evidence="6">
    <location>
        <begin position="210"/>
        <end position="271"/>
    </location>
</feature>
<dbReference type="PANTHER" id="PTHR46423:SF1">
    <property type="entry name" value="RNA POLYMERASE II-ASSOCIATED PROTEIN 3"/>
    <property type="match status" value="1"/>
</dbReference>
<evidence type="ECO:0000256" key="5">
    <source>
        <dbReference type="PROSITE-ProRule" id="PRU00339"/>
    </source>
</evidence>
<evidence type="ECO:0000313" key="8">
    <source>
        <dbReference type="EMBL" id="PAV17249.1"/>
    </source>
</evidence>
<dbReference type="InterPro" id="IPR025986">
    <property type="entry name" value="RPAP3-like_C"/>
</dbReference>
<evidence type="ECO:0000256" key="6">
    <source>
        <dbReference type="SAM" id="MobiDB-lite"/>
    </source>
</evidence>
<dbReference type="GO" id="GO:0101031">
    <property type="term" value="C:protein folding chaperone complex"/>
    <property type="evidence" value="ECO:0007669"/>
    <property type="project" value="TreeGrafter"/>
</dbReference>
<dbReference type="AlphaFoldDB" id="A0A286UCI7"/>
<dbReference type="InterPro" id="IPR011990">
    <property type="entry name" value="TPR-like_helical_dom_sf"/>
</dbReference>
<dbReference type="Proteomes" id="UP000217199">
    <property type="component" value="Unassembled WGS sequence"/>
</dbReference>
<keyword evidence="2 5" id="KW-0802">TPR repeat</keyword>
<evidence type="ECO:0000256" key="3">
    <source>
        <dbReference type="ARBA" id="ARBA00038275"/>
    </source>
</evidence>
<keyword evidence="9" id="KW-1185">Reference proteome</keyword>
<feature type="compositionally biased region" description="Polar residues" evidence="6">
    <location>
        <begin position="210"/>
        <end position="227"/>
    </location>
</feature>
<protein>
    <recommendedName>
        <fullName evidence="4">RNA polymerase II-associated protein 3</fullName>
    </recommendedName>
</protein>
<dbReference type="Gene3D" id="1.25.40.10">
    <property type="entry name" value="Tetratricopeptide repeat domain"/>
    <property type="match status" value="1"/>
</dbReference>
<comment type="similarity">
    <text evidence="3">Belongs to the RPAP3 family.</text>
</comment>
<feature type="domain" description="RNA-polymerase II-associated protein 3-like C-terminal" evidence="7">
    <location>
        <begin position="295"/>
        <end position="386"/>
    </location>
</feature>
<keyword evidence="1" id="KW-0677">Repeat</keyword>
<comment type="caution">
    <text evidence="8">The sequence shown here is derived from an EMBL/GenBank/DDBJ whole genome shotgun (WGS) entry which is preliminary data.</text>
</comment>
<dbReference type="InterPro" id="IPR019734">
    <property type="entry name" value="TPR_rpt"/>
</dbReference>
<proteinExistence type="inferred from homology"/>
<evidence type="ECO:0000313" key="9">
    <source>
        <dbReference type="Proteomes" id="UP000217199"/>
    </source>
</evidence>
<reference evidence="8 9" key="1">
    <citation type="journal article" date="2017" name="Mol. Ecol.">
        <title>Comparative and population genomic landscape of Phellinus noxius: A hypervariable fungus causing root rot in trees.</title>
        <authorList>
            <person name="Chung C.L."/>
            <person name="Lee T.J."/>
            <person name="Akiba M."/>
            <person name="Lee H.H."/>
            <person name="Kuo T.H."/>
            <person name="Liu D."/>
            <person name="Ke H.M."/>
            <person name="Yokoi T."/>
            <person name="Roa M.B."/>
            <person name="Lu M.J."/>
            <person name="Chang Y.Y."/>
            <person name="Ann P.J."/>
            <person name="Tsai J.N."/>
            <person name="Chen C.Y."/>
            <person name="Tzean S.S."/>
            <person name="Ota Y."/>
            <person name="Hattori T."/>
            <person name="Sahashi N."/>
            <person name="Liou R.F."/>
            <person name="Kikuchi T."/>
            <person name="Tsai I.J."/>
        </authorList>
    </citation>
    <scope>NUCLEOTIDE SEQUENCE [LARGE SCALE GENOMIC DNA]</scope>
    <source>
        <strain evidence="8 9">FFPRI411160</strain>
    </source>
</reference>
<dbReference type="InParanoid" id="A0A286UCI7"/>
<dbReference type="PROSITE" id="PS50005">
    <property type="entry name" value="TPR"/>
    <property type="match status" value="1"/>
</dbReference>
<evidence type="ECO:0000259" key="7">
    <source>
        <dbReference type="Pfam" id="PF13877"/>
    </source>
</evidence>
<gene>
    <name evidence="8" type="ORF">PNOK_0731300</name>
</gene>
<evidence type="ECO:0000256" key="1">
    <source>
        <dbReference type="ARBA" id="ARBA00022737"/>
    </source>
</evidence>
<evidence type="ECO:0000256" key="4">
    <source>
        <dbReference type="ARBA" id="ARBA00040133"/>
    </source>
</evidence>
<sequence length="409" mass="44784">MAPTAAQEAKEKGNTAFKAQKYPEAIGHYTAAILADGNDPTFPLNRAAAYLKLGKNFDAERDCSTALLLRPGHVKALFRRAQARVGLENLEDARNDLKTALTLEPTNAAIKSELQQVDSLIAQKSQGKSTAGRASVTKVNDIQKQNLSRSIPESSRPVRRRIPIEIVGDSPSDPHLSNNSLTEVTSRIITPKEPVLSPPTMSLGKVNEESINSQKVHPQTQPATKSSVRGGIFRPSGSHTIFRPQSSISETDGQSTNPNKVAHVSQLPNENIVNKRANESKGNEKDGLGLPGSTPASFYEFMRTWEQTQSPLDHWAILSRVPPSSLPSLFKNALEATLLVQILEACDAYYKSESPISKQLIHEYLHWLTRVPRFGTVTLFLSNPEKALARQLIKAIGVTDGGWNFIITT</sequence>
<organism evidence="8 9">
    <name type="scientific">Pyrrhoderma noxium</name>
    <dbReference type="NCBI Taxonomy" id="2282107"/>
    <lineage>
        <taxon>Eukaryota</taxon>
        <taxon>Fungi</taxon>
        <taxon>Dikarya</taxon>
        <taxon>Basidiomycota</taxon>
        <taxon>Agaricomycotina</taxon>
        <taxon>Agaricomycetes</taxon>
        <taxon>Hymenochaetales</taxon>
        <taxon>Hymenochaetaceae</taxon>
        <taxon>Pyrrhoderma</taxon>
    </lineage>
</organism>
<name>A0A286UCI7_9AGAM</name>
<dbReference type="PANTHER" id="PTHR46423">
    <property type="entry name" value="RNA POLYMERASE II-ASSOCIATED PROTEIN 3"/>
    <property type="match status" value="1"/>
</dbReference>
<feature type="repeat" description="TPR" evidence="5">
    <location>
        <begin position="74"/>
        <end position="107"/>
    </location>
</feature>
<feature type="compositionally biased region" description="Polar residues" evidence="6">
    <location>
        <begin position="237"/>
        <end position="259"/>
    </location>
</feature>